<dbReference type="GO" id="GO:0005524">
    <property type="term" value="F:ATP binding"/>
    <property type="evidence" value="ECO:0007669"/>
    <property type="project" value="UniProtKB-KW"/>
</dbReference>
<evidence type="ECO:0000256" key="6">
    <source>
        <dbReference type="ARBA" id="ARBA00022741"/>
    </source>
</evidence>
<dbReference type="InterPro" id="IPR036393">
    <property type="entry name" value="AceGlu_kinase-like_sf"/>
</dbReference>
<dbReference type="HAMAP" id="MF_00082">
    <property type="entry name" value="ArgB"/>
    <property type="match status" value="1"/>
</dbReference>
<dbReference type="PANTHER" id="PTHR23342:SF0">
    <property type="entry name" value="N-ACETYLGLUTAMATE SYNTHASE, MITOCHONDRIAL"/>
    <property type="match status" value="1"/>
</dbReference>
<name>A0A382AQR5_9ZZZZ</name>
<keyword evidence="4" id="KW-0028">Amino-acid biosynthesis</keyword>
<keyword evidence="6" id="KW-0547">Nucleotide-binding</keyword>
<keyword evidence="7" id="KW-0418">Kinase</keyword>
<dbReference type="EC" id="2.7.2.8" evidence="2"/>
<evidence type="ECO:0000256" key="2">
    <source>
        <dbReference type="ARBA" id="ARBA00013065"/>
    </source>
</evidence>
<evidence type="ECO:0000256" key="5">
    <source>
        <dbReference type="ARBA" id="ARBA00022679"/>
    </source>
</evidence>
<feature type="domain" description="Aspartate/glutamate/uridylate kinase" evidence="9">
    <location>
        <begin position="2"/>
        <end position="235"/>
    </location>
</feature>
<keyword evidence="3" id="KW-0055">Arginine biosynthesis</keyword>
<dbReference type="Gene3D" id="3.40.1160.10">
    <property type="entry name" value="Acetylglutamate kinase-like"/>
    <property type="match status" value="1"/>
</dbReference>
<dbReference type="AlphaFoldDB" id="A0A382AQR5"/>
<evidence type="ECO:0000259" key="9">
    <source>
        <dbReference type="Pfam" id="PF00696"/>
    </source>
</evidence>
<reference evidence="10" key="1">
    <citation type="submission" date="2018-05" db="EMBL/GenBank/DDBJ databases">
        <authorList>
            <person name="Lanie J.A."/>
            <person name="Ng W.-L."/>
            <person name="Kazmierczak K.M."/>
            <person name="Andrzejewski T.M."/>
            <person name="Davidsen T.M."/>
            <person name="Wayne K.J."/>
            <person name="Tettelin H."/>
            <person name="Glass J.I."/>
            <person name="Rusch D."/>
            <person name="Podicherti R."/>
            <person name="Tsui H.-C.T."/>
            <person name="Winkler M.E."/>
        </authorList>
    </citation>
    <scope>NUCLEOTIDE SEQUENCE</scope>
</reference>
<dbReference type="Pfam" id="PF00696">
    <property type="entry name" value="AA_kinase"/>
    <property type="match status" value="1"/>
</dbReference>
<organism evidence="10">
    <name type="scientific">marine metagenome</name>
    <dbReference type="NCBI Taxonomy" id="408172"/>
    <lineage>
        <taxon>unclassified sequences</taxon>
        <taxon>metagenomes</taxon>
        <taxon>ecological metagenomes</taxon>
    </lineage>
</organism>
<dbReference type="NCBIfam" id="TIGR00761">
    <property type="entry name" value="argB"/>
    <property type="match status" value="1"/>
</dbReference>
<dbReference type="GO" id="GO:0006526">
    <property type="term" value="P:L-arginine biosynthetic process"/>
    <property type="evidence" value="ECO:0007669"/>
    <property type="project" value="UniProtKB-KW"/>
</dbReference>
<dbReference type="PIRSF" id="PIRSF000728">
    <property type="entry name" value="NAGK"/>
    <property type="match status" value="1"/>
</dbReference>
<evidence type="ECO:0000256" key="7">
    <source>
        <dbReference type="ARBA" id="ARBA00022777"/>
    </source>
</evidence>
<dbReference type="InterPro" id="IPR001057">
    <property type="entry name" value="Glu/AcGlu_kinase"/>
</dbReference>
<dbReference type="InterPro" id="IPR037528">
    <property type="entry name" value="ArgB"/>
</dbReference>
<gene>
    <name evidence="10" type="ORF">METZ01_LOCUS156680</name>
</gene>
<dbReference type="GO" id="GO:0003991">
    <property type="term" value="F:acetylglutamate kinase activity"/>
    <property type="evidence" value="ECO:0007669"/>
    <property type="project" value="UniProtKB-EC"/>
</dbReference>
<dbReference type="PRINTS" id="PR00474">
    <property type="entry name" value="GLU5KINASE"/>
</dbReference>
<dbReference type="SUPFAM" id="SSF53633">
    <property type="entry name" value="Carbamate kinase-like"/>
    <property type="match status" value="1"/>
</dbReference>
<accession>A0A382AQR5</accession>
<dbReference type="FunFam" id="3.40.1160.10:FF:000004">
    <property type="entry name" value="Acetylglutamate kinase"/>
    <property type="match status" value="1"/>
</dbReference>
<dbReference type="PANTHER" id="PTHR23342">
    <property type="entry name" value="N-ACETYLGLUTAMATE SYNTHASE"/>
    <property type="match status" value="1"/>
</dbReference>
<evidence type="ECO:0000256" key="4">
    <source>
        <dbReference type="ARBA" id="ARBA00022605"/>
    </source>
</evidence>
<dbReference type="GO" id="GO:0005737">
    <property type="term" value="C:cytoplasm"/>
    <property type="evidence" value="ECO:0007669"/>
    <property type="project" value="InterPro"/>
</dbReference>
<feature type="non-terminal residue" evidence="10">
    <location>
        <position position="244"/>
    </location>
</feature>
<dbReference type="InterPro" id="IPR001048">
    <property type="entry name" value="Asp/Glu/Uridylate_kinase"/>
</dbReference>
<evidence type="ECO:0000256" key="8">
    <source>
        <dbReference type="ARBA" id="ARBA00022840"/>
    </source>
</evidence>
<keyword evidence="5" id="KW-0808">Transferase</keyword>
<evidence type="ECO:0000313" key="10">
    <source>
        <dbReference type="EMBL" id="SVB03826.1"/>
    </source>
</evidence>
<dbReference type="InterPro" id="IPR004662">
    <property type="entry name" value="AcgluKinase_fam"/>
</dbReference>
<protein>
    <recommendedName>
        <fullName evidence="2">acetylglutamate kinase</fullName>
        <ecNumber evidence="2">2.7.2.8</ecNumber>
    </recommendedName>
</protein>
<keyword evidence="8" id="KW-0067">ATP-binding</keyword>
<sequence>MDNGNLAENFSKDIGLLKEVGINPIVVHGGGPQIGQMLKKKKIDSNFVEGLRVTDEETVKVVEEVLANDINKKIVEDIISSGGKAMGFAGNQNNLITAKKLEMAVKDSDSNIEKILDLGFVGEPISINSSFINDHIVKGIIPVIAPLGRDEKGNTYNINADTAAGAIAGALRASKLILLTDIAGILDENKKLISSLNYEEAKKIISKNFILGGMKPKITTCIKAISQGVKQATILDGRIPHALI</sequence>
<evidence type="ECO:0000256" key="3">
    <source>
        <dbReference type="ARBA" id="ARBA00022571"/>
    </source>
</evidence>
<evidence type="ECO:0000256" key="1">
    <source>
        <dbReference type="ARBA" id="ARBA00004828"/>
    </source>
</evidence>
<dbReference type="EMBL" id="UINC01026417">
    <property type="protein sequence ID" value="SVB03826.1"/>
    <property type="molecule type" value="Genomic_DNA"/>
</dbReference>
<proteinExistence type="inferred from homology"/>
<comment type="pathway">
    <text evidence="1">Amino-acid biosynthesis; L-arginine biosynthesis; N(2)-acetyl-L-ornithine from L-glutamate: step 2/4.</text>
</comment>